<dbReference type="InterPro" id="IPR034136">
    <property type="entry name" value="TOPRIM_Topo6A/Spo11"/>
</dbReference>
<evidence type="ECO:0000256" key="1">
    <source>
        <dbReference type="SAM" id="MobiDB-lite"/>
    </source>
</evidence>
<dbReference type="SUPFAM" id="SSF56726">
    <property type="entry name" value="DNA topoisomerase IV, alpha subunit"/>
    <property type="match status" value="1"/>
</dbReference>
<feature type="non-terminal residue" evidence="3">
    <location>
        <position position="80"/>
    </location>
</feature>
<reference evidence="3" key="1">
    <citation type="submission" date="2013-08" db="EMBL/GenBank/DDBJ databases">
        <authorList>
            <person name="Mendez C."/>
            <person name="Richter M."/>
            <person name="Ferrer M."/>
            <person name="Sanchez J."/>
        </authorList>
    </citation>
    <scope>NUCLEOTIDE SEQUENCE</scope>
</reference>
<sequence length="80" mass="8831">AFGAIKTAHISQYLATPSAEFLGVTASDIENYDLPSDKLSDQDVRALQAELSDPRFATAESAFRDRTDAQKRRKAEQQSL</sequence>
<protein>
    <submittedName>
        <fullName evidence="3">DNA topoisomerase VI subunit A</fullName>
    </submittedName>
</protein>
<feature type="non-terminal residue" evidence="3">
    <location>
        <position position="1"/>
    </location>
</feature>
<dbReference type="InterPro" id="IPR036078">
    <property type="entry name" value="Spo11/TopoVI_A_sf"/>
</dbReference>
<evidence type="ECO:0000313" key="3">
    <source>
        <dbReference type="EMBL" id="EQD38238.1"/>
    </source>
</evidence>
<reference evidence="3" key="2">
    <citation type="journal article" date="2014" name="ISME J.">
        <title>Microbial stratification in low pH oxic and suboxic macroscopic growths along an acid mine drainage.</title>
        <authorList>
            <person name="Mendez-Garcia C."/>
            <person name="Mesa V."/>
            <person name="Sprenger R.R."/>
            <person name="Richter M."/>
            <person name="Diez M.S."/>
            <person name="Solano J."/>
            <person name="Bargiela R."/>
            <person name="Golyshina O.V."/>
            <person name="Manteca A."/>
            <person name="Ramos J.L."/>
            <person name="Gallego J.R."/>
            <person name="Llorente I."/>
            <person name="Martins Dos Santos V.A."/>
            <person name="Jensen O.N."/>
            <person name="Pelaez A.I."/>
            <person name="Sanchez J."/>
            <person name="Ferrer M."/>
        </authorList>
    </citation>
    <scope>NUCLEOTIDE SEQUENCE</scope>
</reference>
<name>T0YYV4_9ZZZZ</name>
<dbReference type="AlphaFoldDB" id="T0YYV4"/>
<evidence type="ECO:0000259" key="2">
    <source>
        <dbReference type="Pfam" id="PF21180"/>
    </source>
</evidence>
<dbReference type="Pfam" id="PF21180">
    <property type="entry name" value="TOP6A-Spo11_Toprim"/>
    <property type="match status" value="1"/>
</dbReference>
<keyword evidence="3" id="KW-0413">Isomerase</keyword>
<proteinExistence type="predicted"/>
<dbReference type="EMBL" id="AUZZ01008343">
    <property type="protein sequence ID" value="EQD38238.1"/>
    <property type="molecule type" value="Genomic_DNA"/>
</dbReference>
<organism evidence="3">
    <name type="scientific">mine drainage metagenome</name>
    <dbReference type="NCBI Taxonomy" id="410659"/>
    <lineage>
        <taxon>unclassified sequences</taxon>
        <taxon>metagenomes</taxon>
        <taxon>ecological metagenomes</taxon>
    </lineage>
</organism>
<dbReference type="Gene3D" id="3.40.1360.10">
    <property type="match status" value="1"/>
</dbReference>
<comment type="caution">
    <text evidence="3">The sequence shown here is derived from an EMBL/GenBank/DDBJ whole genome shotgun (WGS) entry which is preliminary data.</text>
</comment>
<accession>T0YYV4</accession>
<feature type="region of interest" description="Disordered" evidence="1">
    <location>
        <begin position="58"/>
        <end position="80"/>
    </location>
</feature>
<gene>
    <name evidence="3" type="ORF">B2A_11549</name>
</gene>
<dbReference type="GO" id="GO:0016853">
    <property type="term" value="F:isomerase activity"/>
    <property type="evidence" value="ECO:0007669"/>
    <property type="project" value="UniProtKB-KW"/>
</dbReference>
<feature type="domain" description="Topoisomerase 6 subunit A/Spo11 TOPRIM" evidence="2">
    <location>
        <begin position="2"/>
        <end position="80"/>
    </location>
</feature>
<dbReference type="GO" id="GO:0003677">
    <property type="term" value="F:DNA binding"/>
    <property type="evidence" value="ECO:0007669"/>
    <property type="project" value="InterPro"/>
</dbReference>
<dbReference type="GO" id="GO:0005694">
    <property type="term" value="C:chromosome"/>
    <property type="evidence" value="ECO:0007669"/>
    <property type="project" value="InterPro"/>
</dbReference>